<organism evidence="2 3">
    <name type="scientific">Gemmata obscuriglobus</name>
    <dbReference type="NCBI Taxonomy" id="114"/>
    <lineage>
        <taxon>Bacteria</taxon>
        <taxon>Pseudomonadati</taxon>
        <taxon>Planctomycetota</taxon>
        <taxon>Planctomycetia</taxon>
        <taxon>Gemmatales</taxon>
        <taxon>Gemmataceae</taxon>
        <taxon>Gemmata</taxon>
    </lineage>
</organism>
<name>A0A2Z3H0K6_9BACT</name>
<dbReference type="EMBL" id="CP025958">
    <property type="protein sequence ID" value="AWM40299.1"/>
    <property type="molecule type" value="Genomic_DNA"/>
</dbReference>
<accession>A0A2Z3H0K6</accession>
<proteinExistence type="predicted"/>
<dbReference type="Proteomes" id="UP000245802">
    <property type="component" value="Chromosome"/>
</dbReference>
<reference evidence="2 3" key="1">
    <citation type="submission" date="2018-01" db="EMBL/GenBank/DDBJ databases">
        <title>G. obscuriglobus.</title>
        <authorList>
            <person name="Franke J."/>
            <person name="Blomberg W."/>
            <person name="Selmecki A."/>
        </authorList>
    </citation>
    <scope>NUCLEOTIDE SEQUENCE [LARGE SCALE GENOMIC DNA]</scope>
    <source>
        <strain evidence="2 3">DSM 5831</strain>
    </source>
</reference>
<feature type="transmembrane region" description="Helical" evidence="1">
    <location>
        <begin position="52"/>
        <end position="71"/>
    </location>
</feature>
<dbReference type="InterPro" id="IPR009732">
    <property type="entry name" value="DUF1304"/>
</dbReference>
<dbReference type="PANTHER" id="PTHR38446">
    <property type="entry name" value="BLL0914 PROTEIN"/>
    <property type="match status" value="1"/>
</dbReference>
<sequence>MRIAPNVLTALLAAAHLFFFVLEAVIWNTPAADRFRETLNFKNDQTEGAKVAINQGLCNAFLARGLVLGLLRLRAGRPDGRLVLCLFLGFIAVAGVVGYWSVQPEPRGAVAFLVGQTGLALAALVCLFRQPA</sequence>
<keyword evidence="3" id="KW-1185">Reference proteome</keyword>
<keyword evidence="1" id="KW-1133">Transmembrane helix</keyword>
<dbReference type="PANTHER" id="PTHR38446:SF1">
    <property type="entry name" value="BLL0914 PROTEIN"/>
    <property type="match status" value="1"/>
</dbReference>
<evidence type="ECO:0000313" key="2">
    <source>
        <dbReference type="EMBL" id="AWM40299.1"/>
    </source>
</evidence>
<evidence type="ECO:0000256" key="1">
    <source>
        <dbReference type="SAM" id="Phobius"/>
    </source>
</evidence>
<evidence type="ECO:0000313" key="3">
    <source>
        <dbReference type="Proteomes" id="UP000245802"/>
    </source>
</evidence>
<keyword evidence="1" id="KW-0812">Transmembrane</keyword>
<dbReference type="RefSeq" id="WP_010040478.1">
    <property type="nucleotide sequence ID" value="NZ_CP025958.1"/>
</dbReference>
<gene>
    <name evidence="2" type="ORF">C1280_27050</name>
</gene>
<feature type="transmembrane region" description="Helical" evidence="1">
    <location>
        <begin position="83"/>
        <end position="102"/>
    </location>
</feature>
<dbReference type="KEGG" id="gog:C1280_27050"/>
<feature type="transmembrane region" description="Helical" evidence="1">
    <location>
        <begin position="108"/>
        <end position="128"/>
    </location>
</feature>
<protein>
    <submittedName>
        <fullName evidence="2">DUF1304 domain-containing protein</fullName>
    </submittedName>
</protein>
<dbReference type="Pfam" id="PF06993">
    <property type="entry name" value="DUF1304"/>
    <property type="match status" value="1"/>
</dbReference>
<dbReference type="AlphaFoldDB" id="A0A2Z3H0K6"/>
<keyword evidence="1" id="KW-0472">Membrane</keyword>